<keyword evidence="8" id="KW-1185">Reference proteome</keyword>
<dbReference type="GO" id="GO:0022857">
    <property type="term" value="F:transmembrane transporter activity"/>
    <property type="evidence" value="ECO:0007669"/>
    <property type="project" value="InterPro"/>
</dbReference>
<evidence type="ECO:0000259" key="6">
    <source>
        <dbReference type="PROSITE" id="PS50850"/>
    </source>
</evidence>
<dbReference type="PANTHER" id="PTHR23507:SF1">
    <property type="entry name" value="FI18259P1-RELATED"/>
    <property type="match status" value="1"/>
</dbReference>
<gene>
    <name evidence="7" type="ORF">GQ602_001939</name>
</gene>
<dbReference type="AlphaFoldDB" id="A0A8H4VEU6"/>
<dbReference type="Proteomes" id="UP000562929">
    <property type="component" value="Unassembled WGS sequence"/>
</dbReference>
<organism evidence="7 8">
    <name type="scientific">Ophiocordyceps camponoti-floridani</name>
    <dbReference type="NCBI Taxonomy" id="2030778"/>
    <lineage>
        <taxon>Eukaryota</taxon>
        <taxon>Fungi</taxon>
        <taxon>Dikarya</taxon>
        <taxon>Ascomycota</taxon>
        <taxon>Pezizomycotina</taxon>
        <taxon>Sordariomycetes</taxon>
        <taxon>Hypocreomycetidae</taxon>
        <taxon>Hypocreales</taxon>
        <taxon>Ophiocordycipitaceae</taxon>
        <taxon>Ophiocordyceps</taxon>
    </lineage>
</organism>
<evidence type="ECO:0000313" key="8">
    <source>
        <dbReference type="Proteomes" id="UP000562929"/>
    </source>
</evidence>
<feature type="domain" description="Major facilitator superfamily (MFS) profile" evidence="6">
    <location>
        <begin position="21"/>
        <end position="451"/>
    </location>
</feature>
<dbReference type="InterPro" id="IPR011701">
    <property type="entry name" value="MFS"/>
</dbReference>
<comment type="caution">
    <text evidence="7">The sequence shown here is derived from an EMBL/GenBank/DDBJ whole genome shotgun (WGS) entry which is preliminary data.</text>
</comment>
<comment type="subcellular location">
    <subcellularLocation>
        <location evidence="1">Membrane</location>
        <topology evidence="1">Multi-pass membrane protein</topology>
    </subcellularLocation>
</comment>
<sequence>MEETTPLLGRAHSSRARSIVILLSLVVFCLSCFGSLGSVPLNRLLEDRICRQYGADYARLSFIDEQVCKADAVQSQLAHLNGLLDTLEAVVGLLVAFPYGALSDKVGRKPIILLSIAGFTLSSAWIAHVLAHEETSIQAILLGPVFFLIGGGRHVTFSTLFSAVSDVTTQENRASAFVTISLGSFMGGVIGPVVSSGLMQVASPWLPFLLSFGIGLIGAIMLLLVPETHPLGKHQEDEEPIDDKTAVVTRRPLSLLRASLSMLWHPKLALVLVAFLAPMPMSTAANQFLVQYISKRFGWSMADAGYLQSVRGAVNVLLLLAVLPCLSSLLKDRTLARLSAFAMTLGCLLMAGSSMPLLIIGLIINTLGNGLPPLCRSLAASLVAHHEQARLQTLIAMVEASGSLLAGPALAAALSTGMRMGGDWMGIPYFALAIFLFLTTFPLFLLSRPGEMIKAKDHHDQDV</sequence>
<evidence type="ECO:0000256" key="1">
    <source>
        <dbReference type="ARBA" id="ARBA00004141"/>
    </source>
</evidence>
<proteinExistence type="predicted"/>
<feature type="transmembrane region" description="Helical" evidence="5">
    <location>
        <begin position="176"/>
        <end position="199"/>
    </location>
</feature>
<keyword evidence="4 5" id="KW-0472">Membrane</keyword>
<protein>
    <submittedName>
        <fullName evidence="7">Major facilitator superfamily transporter</fullName>
    </submittedName>
</protein>
<dbReference type="PANTHER" id="PTHR23507">
    <property type="entry name" value="ZGC:174356"/>
    <property type="match status" value="1"/>
</dbReference>
<feature type="transmembrane region" description="Helical" evidence="5">
    <location>
        <begin position="268"/>
        <end position="290"/>
    </location>
</feature>
<evidence type="ECO:0000256" key="2">
    <source>
        <dbReference type="ARBA" id="ARBA00022692"/>
    </source>
</evidence>
<dbReference type="Gene3D" id="1.20.1250.20">
    <property type="entry name" value="MFS general substrate transporter like domains"/>
    <property type="match status" value="1"/>
</dbReference>
<evidence type="ECO:0000256" key="4">
    <source>
        <dbReference type="ARBA" id="ARBA00023136"/>
    </source>
</evidence>
<feature type="transmembrane region" description="Helical" evidence="5">
    <location>
        <begin position="427"/>
        <end position="446"/>
    </location>
</feature>
<feature type="transmembrane region" description="Helical" evidence="5">
    <location>
        <begin position="205"/>
        <end position="225"/>
    </location>
</feature>
<evidence type="ECO:0000256" key="5">
    <source>
        <dbReference type="SAM" id="Phobius"/>
    </source>
</evidence>
<feature type="transmembrane region" description="Helical" evidence="5">
    <location>
        <begin position="310"/>
        <end position="330"/>
    </location>
</feature>
<dbReference type="Pfam" id="PF07690">
    <property type="entry name" value="MFS_1"/>
    <property type="match status" value="1"/>
</dbReference>
<name>A0A8H4VEU6_9HYPO</name>
<dbReference type="EMBL" id="JAACLJ010000002">
    <property type="protein sequence ID" value="KAF4591640.1"/>
    <property type="molecule type" value="Genomic_DNA"/>
</dbReference>
<feature type="transmembrane region" description="Helical" evidence="5">
    <location>
        <begin position="20"/>
        <end position="41"/>
    </location>
</feature>
<dbReference type="OrthoDB" id="3026777at2759"/>
<dbReference type="InterPro" id="IPR036259">
    <property type="entry name" value="MFS_trans_sf"/>
</dbReference>
<dbReference type="PROSITE" id="PS50850">
    <property type="entry name" value="MFS"/>
    <property type="match status" value="1"/>
</dbReference>
<evidence type="ECO:0000256" key="3">
    <source>
        <dbReference type="ARBA" id="ARBA00022989"/>
    </source>
</evidence>
<feature type="transmembrane region" description="Helical" evidence="5">
    <location>
        <begin position="137"/>
        <end position="164"/>
    </location>
</feature>
<dbReference type="GO" id="GO:0016020">
    <property type="term" value="C:membrane"/>
    <property type="evidence" value="ECO:0007669"/>
    <property type="project" value="UniProtKB-SubCell"/>
</dbReference>
<evidence type="ECO:0000313" key="7">
    <source>
        <dbReference type="EMBL" id="KAF4591640.1"/>
    </source>
</evidence>
<feature type="transmembrane region" description="Helical" evidence="5">
    <location>
        <begin position="111"/>
        <end position="131"/>
    </location>
</feature>
<feature type="transmembrane region" description="Helical" evidence="5">
    <location>
        <begin position="342"/>
        <end position="364"/>
    </location>
</feature>
<dbReference type="InterPro" id="IPR020846">
    <property type="entry name" value="MFS_dom"/>
</dbReference>
<accession>A0A8H4VEU6</accession>
<keyword evidence="2 5" id="KW-0812">Transmembrane</keyword>
<keyword evidence="3 5" id="KW-1133">Transmembrane helix</keyword>
<dbReference type="SUPFAM" id="SSF103473">
    <property type="entry name" value="MFS general substrate transporter"/>
    <property type="match status" value="1"/>
</dbReference>
<reference evidence="7 8" key="1">
    <citation type="journal article" date="2020" name="G3 (Bethesda)">
        <title>Genetic Underpinnings of Host Manipulation by Ophiocordyceps as Revealed by Comparative Transcriptomics.</title>
        <authorList>
            <person name="Will I."/>
            <person name="Das B."/>
            <person name="Trinh T."/>
            <person name="Brachmann A."/>
            <person name="Ohm R.A."/>
            <person name="de Bekker C."/>
        </authorList>
    </citation>
    <scope>NUCLEOTIDE SEQUENCE [LARGE SCALE GENOMIC DNA]</scope>
    <source>
        <strain evidence="7 8">EC05</strain>
    </source>
</reference>